<dbReference type="Gene3D" id="3.40.50.720">
    <property type="entry name" value="NAD(P)-binding Rossmann-like Domain"/>
    <property type="match status" value="2"/>
</dbReference>
<dbReference type="PANTHER" id="PTHR42748">
    <property type="entry name" value="NITROGEN METABOLITE REPRESSION PROTEIN NMRA FAMILY MEMBER"/>
    <property type="match status" value="1"/>
</dbReference>
<name>A0A6A6UBN6_9PEZI</name>
<gene>
    <name evidence="5" type="ORF">BT63DRAFT_479752</name>
</gene>
<evidence type="ECO:0000256" key="3">
    <source>
        <dbReference type="ARBA" id="ARBA00023002"/>
    </source>
</evidence>
<reference evidence="5" key="1">
    <citation type="journal article" date="2020" name="Stud. Mycol.">
        <title>101 Dothideomycetes genomes: a test case for predicting lifestyles and emergence of pathogens.</title>
        <authorList>
            <person name="Haridas S."/>
            <person name="Albert R."/>
            <person name="Binder M."/>
            <person name="Bloem J."/>
            <person name="Labutti K."/>
            <person name="Salamov A."/>
            <person name="Andreopoulos B."/>
            <person name="Baker S."/>
            <person name="Barry K."/>
            <person name="Bills G."/>
            <person name="Bluhm B."/>
            <person name="Cannon C."/>
            <person name="Castanera R."/>
            <person name="Culley D."/>
            <person name="Daum C."/>
            <person name="Ezra D."/>
            <person name="Gonzalez J."/>
            <person name="Henrissat B."/>
            <person name="Kuo A."/>
            <person name="Liang C."/>
            <person name="Lipzen A."/>
            <person name="Lutzoni F."/>
            <person name="Magnuson J."/>
            <person name="Mondo S."/>
            <person name="Nolan M."/>
            <person name="Ohm R."/>
            <person name="Pangilinan J."/>
            <person name="Park H.-J."/>
            <person name="Ramirez L."/>
            <person name="Alfaro M."/>
            <person name="Sun H."/>
            <person name="Tritt A."/>
            <person name="Yoshinaga Y."/>
            <person name="Zwiers L.-H."/>
            <person name="Turgeon B."/>
            <person name="Goodwin S."/>
            <person name="Spatafora J."/>
            <person name="Crous P."/>
            <person name="Grigoriev I."/>
        </authorList>
    </citation>
    <scope>NUCLEOTIDE SEQUENCE</scope>
    <source>
        <strain evidence="5">CBS 115976</strain>
    </source>
</reference>
<dbReference type="Pfam" id="PF05368">
    <property type="entry name" value="NmrA"/>
    <property type="match status" value="1"/>
</dbReference>
<dbReference type="PANTHER" id="PTHR42748:SF30">
    <property type="entry name" value="NMRA-LIKE DOMAIN-CONTAINING PROTEIN"/>
    <property type="match status" value="1"/>
</dbReference>
<evidence type="ECO:0000256" key="1">
    <source>
        <dbReference type="ARBA" id="ARBA00006328"/>
    </source>
</evidence>
<dbReference type="GO" id="GO:0005634">
    <property type="term" value="C:nucleus"/>
    <property type="evidence" value="ECO:0007669"/>
    <property type="project" value="TreeGrafter"/>
</dbReference>
<dbReference type="InterPro" id="IPR051164">
    <property type="entry name" value="NmrA-like_oxidored"/>
</dbReference>
<accession>A0A6A6UBN6</accession>
<sequence>MASRKALVIRATGTQGTAVTRHLLQNNFIIHALVRDKTEDRALALQALGAILFEGTLNDSQSMMQTLSLEESTSQIAALQAEKSTIGNTGALEAAIEGCDSLYLNLMPSFSNDSETESAKFVLAAAKSTGVEHVIYSSAVSVGRSRDNPQWDEDNIAAGAHAGKEVVEELVRSAGIPYYTILKPGVFMTNFFLPGAPFMFAELGSTGEFVTSYNPETVLPLIDPNDIGAFAAAAFLDPVRFGGQEIPLAGDPLTVEELVQAIANASGKNIKGVYRSKEETEALAKVNPFVAGQILSLAINRLVNIEEVKTWGIPLGSFEAFMKREKNLVDKSFEALS</sequence>
<dbReference type="Proteomes" id="UP000799302">
    <property type="component" value="Unassembled WGS sequence"/>
</dbReference>
<keyword evidence="2" id="KW-0521">NADP</keyword>
<protein>
    <submittedName>
        <fullName evidence="5">Putative NAD dependent epimerase/dehydratase</fullName>
    </submittedName>
</protein>
<dbReference type="SUPFAM" id="SSF51735">
    <property type="entry name" value="NAD(P)-binding Rossmann-fold domains"/>
    <property type="match status" value="1"/>
</dbReference>
<keyword evidence="6" id="KW-1185">Reference proteome</keyword>
<evidence type="ECO:0000256" key="2">
    <source>
        <dbReference type="ARBA" id="ARBA00022857"/>
    </source>
</evidence>
<dbReference type="GO" id="GO:0016491">
    <property type="term" value="F:oxidoreductase activity"/>
    <property type="evidence" value="ECO:0007669"/>
    <property type="project" value="UniProtKB-KW"/>
</dbReference>
<proteinExistence type="inferred from homology"/>
<dbReference type="AlphaFoldDB" id="A0A6A6UBN6"/>
<keyword evidence="3" id="KW-0560">Oxidoreductase</keyword>
<dbReference type="InterPro" id="IPR036291">
    <property type="entry name" value="NAD(P)-bd_dom_sf"/>
</dbReference>
<comment type="similarity">
    <text evidence="1">Belongs to the NmrA-type oxidoreductase family.</text>
</comment>
<organism evidence="5 6">
    <name type="scientific">Microthyrium microscopicum</name>
    <dbReference type="NCBI Taxonomy" id="703497"/>
    <lineage>
        <taxon>Eukaryota</taxon>
        <taxon>Fungi</taxon>
        <taxon>Dikarya</taxon>
        <taxon>Ascomycota</taxon>
        <taxon>Pezizomycotina</taxon>
        <taxon>Dothideomycetes</taxon>
        <taxon>Dothideomycetes incertae sedis</taxon>
        <taxon>Microthyriales</taxon>
        <taxon>Microthyriaceae</taxon>
        <taxon>Microthyrium</taxon>
    </lineage>
</organism>
<dbReference type="InterPro" id="IPR008030">
    <property type="entry name" value="NmrA-like"/>
</dbReference>
<evidence type="ECO:0000313" key="6">
    <source>
        <dbReference type="Proteomes" id="UP000799302"/>
    </source>
</evidence>
<dbReference type="OrthoDB" id="419598at2759"/>
<dbReference type="Gene3D" id="3.90.25.10">
    <property type="entry name" value="UDP-galactose 4-epimerase, domain 1"/>
    <property type="match status" value="1"/>
</dbReference>
<evidence type="ECO:0000313" key="5">
    <source>
        <dbReference type="EMBL" id="KAF2668344.1"/>
    </source>
</evidence>
<feature type="domain" description="NmrA-like" evidence="4">
    <location>
        <begin position="5"/>
        <end position="276"/>
    </location>
</feature>
<dbReference type="EMBL" id="MU004236">
    <property type="protein sequence ID" value="KAF2668344.1"/>
    <property type="molecule type" value="Genomic_DNA"/>
</dbReference>
<evidence type="ECO:0000259" key="4">
    <source>
        <dbReference type="Pfam" id="PF05368"/>
    </source>
</evidence>